<dbReference type="InterPro" id="IPR021139">
    <property type="entry name" value="NYN"/>
</dbReference>
<reference evidence="2" key="1">
    <citation type="submission" date="2018-05" db="EMBL/GenBank/DDBJ databases">
        <authorList>
            <person name="Lanie J.A."/>
            <person name="Ng W.-L."/>
            <person name="Kazmierczak K.M."/>
            <person name="Andrzejewski T.M."/>
            <person name="Davidsen T.M."/>
            <person name="Wayne K.J."/>
            <person name="Tettelin H."/>
            <person name="Glass J.I."/>
            <person name="Rusch D."/>
            <person name="Podicherti R."/>
            <person name="Tsui H.-C.T."/>
            <person name="Winkler M.E."/>
        </authorList>
    </citation>
    <scope>NUCLEOTIDE SEQUENCE</scope>
</reference>
<dbReference type="AlphaFoldDB" id="A0A381ZPV9"/>
<name>A0A381ZPV9_9ZZZZ</name>
<accession>A0A381ZPV9</accession>
<dbReference type="EMBL" id="UINC01022064">
    <property type="protein sequence ID" value="SVA90922.1"/>
    <property type="molecule type" value="Genomic_DNA"/>
</dbReference>
<feature type="domain" description="NYN" evidence="1">
    <location>
        <begin position="3"/>
        <end position="151"/>
    </location>
</feature>
<gene>
    <name evidence="2" type="ORF">METZ01_LOCUS143776</name>
</gene>
<sequence>MERVAVFADVQNLYYTVKEQHNSHFDYGAFLREATAGRQLVKALAYATDKGDERQRRFQQILKGLGFDVRLQPFVQRADGSTKGDWDVGIAVDMLDLAPRVETVVLASGDGDYAPVVGKMVDELGIVVEVYGAQDLTAGLLARRATRFVPIQGQMLLPIPTSW</sequence>
<evidence type="ECO:0000313" key="2">
    <source>
        <dbReference type="EMBL" id="SVA90922.1"/>
    </source>
</evidence>
<proteinExistence type="predicted"/>
<dbReference type="Gene3D" id="3.40.50.1010">
    <property type="entry name" value="5'-nuclease"/>
    <property type="match status" value="1"/>
</dbReference>
<organism evidence="2">
    <name type="scientific">marine metagenome</name>
    <dbReference type="NCBI Taxonomy" id="408172"/>
    <lineage>
        <taxon>unclassified sequences</taxon>
        <taxon>metagenomes</taxon>
        <taxon>ecological metagenomes</taxon>
    </lineage>
</organism>
<dbReference type="Pfam" id="PF01936">
    <property type="entry name" value="NYN"/>
    <property type="match status" value="1"/>
</dbReference>
<dbReference type="GO" id="GO:0004540">
    <property type="term" value="F:RNA nuclease activity"/>
    <property type="evidence" value="ECO:0007669"/>
    <property type="project" value="InterPro"/>
</dbReference>
<dbReference type="CDD" id="cd10911">
    <property type="entry name" value="PIN_LabA"/>
    <property type="match status" value="1"/>
</dbReference>
<dbReference type="InterPro" id="IPR047140">
    <property type="entry name" value="LabA"/>
</dbReference>
<dbReference type="PANTHER" id="PTHR35458">
    <property type="entry name" value="SLR0755 PROTEIN"/>
    <property type="match status" value="1"/>
</dbReference>
<evidence type="ECO:0000259" key="1">
    <source>
        <dbReference type="Pfam" id="PF01936"/>
    </source>
</evidence>
<dbReference type="PANTHER" id="PTHR35458:SF8">
    <property type="entry name" value="SLR0650 PROTEIN"/>
    <property type="match status" value="1"/>
</dbReference>
<protein>
    <recommendedName>
        <fullName evidence="1">NYN domain-containing protein</fullName>
    </recommendedName>
</protein>